<evidence type="ECO:0000313" key="2">
    <source>
        <dbReference type="EMBL" id="GKT36361.1"/>
    </source>
</evidence>
<feature type="compositionally biased region" description="Polar residues" evidence="1">
    <location>
        <begin position="1076"/>
        <end position="1088"/>
    </location>
</feature>
<protein>
    <submittedName>
        <fullName evidence="2">Uncharacterized protein</fullName>
    </submittedName>
</protein>
<keyword evidence="3" id="KW-1185">Reference proteome</keyword>
<dbReference type="EMBL" id="BQXS01011205">
    <property type="protein sequence ID" value="GKT36361.1"/>
    <property type="molecule type" value="Genomic_DNA"/>
</dbReference>
<feature type="region of interest" description="Disordered" evidence="1">
    <location>
        <begin position="458"/>
        <end position="503"/>
    </location>
</feature>
<gene>
    <name evidence="2" type="ORF">ADUPG1_009341</name>
</gene>
<dbReference type="Proteomes" id="UP001057375">
    <property type="component" value="Unassembled WGS sequence"/>
</dbReference>
<name>A0ABQ5KWG5_9EUKA</name>
<feature type="region of interest" description="Disordered" evidence="1">
    <location>
        <begin position="1067"/>
        <end position="1210"/>
    </location>
</feature>
<organism evidence="2 3">
    <name type="scientific">Aduncisulcus paluster</name>
    <dbReference type="NCBI Taxonomy" id="2918883"/>
    <lineage>
        <taxon>Eukaryota</taxon>
        <taxon>Metamonada</taxon>
        <taxon>Carpediemonas-like organisms</taxon>
        <taxon>Aduncisulcus</taxon>
    </lineage>
</organism>
<feature type="compositionally biased region" description="Basic and acidic residues" evidence="1">
    <location>
        <begin position="1164"/>
        <end position="1198"/>
    </location>
</feature>
<proteinExistence type="predicted"/>
<accession>A0ABQ5KWG5</accession>
<feature type="compositionally biased region" description="Low complexity" evidence="1">
    <location>
        <begin position="474"/>
        <end position="483"/>
    </location>
</feature>
<feature type="compositionally biased region" description="Low complexity" evidence="1">
    <location>
        <begin position="1116"/>
        <end position="1152"/>
    </location>
</feature>
<reference evidence="2" key="1">
    <citation type="submission" date="2022-03" db="EMBL/GenBank/DDBJ databases">
        <title>Draft genome sequence of Aduncisulcus paluster, a free-living microaerophilic Fornicata.</title>
        <authorList>
            <person name="Yuyama I."/>
            <person name="Kume K."/>
            <person name="Tamura T."/>
            <person name="Inagaki Y."/>
            <person name="Hashimoto T."/>
        </authorList>
    </citation>
    <scope>NUCLEOTIDE SEQUENCE</scope>
    <source>
        <strain evidence="2">NY0171</strain>
    </source>
</reference>
<sequence length="1210" mass="134953">MDRILSHYCGQLYSIICRGVGKSRDLPTPRHMIEINNIWYVATILFRRFYSSSFVSCEYHDPAVMILAAYELALARVENPETFHTLMKITEYQLTRSPEECCKVITPKIPSSTTSDWSDGFHGVSQGSSFGTAIFENTLPIYGQFIESLPNKLYSQIISGKHPKIKEFVESDLVPFTPQSFLLSLRQFSFHRGIQKFFSTEKQMKLVEKEYFTCYTNELFASMTPKSVFPPKPDQPLDQASFIGNSISKIKQLTSFPSPVLASIACPCDIFRCKRETVLEASFLLGTALSFDIPTTFLFNMIQRFVSSLITSLKRFMLLSTAVIKRCQSCPSLAKAYTRIGNNRNIHAGSLQDINTILKAIRDDPSHDLAKLPMPYQYLIIPLDVAKRFEAGISPFLQDMKKTGINMNDLAEGIEYDASCVARAVLTSTNMGCMLDPWDLAVSCVVYVLMERSKCNGKSSEIKKRKPPSYGMGSTKDSSSSSMKKIKQVAKSPSRVGKPPKTNISKSFVMKEEEEEKEEMYDVSDSLLKDVLGDDKIHADSTLQSKSVRQEVLLAEMDEMSELYHETKWNMNSLSSSTPQYISVVEENIRILPSSAQSRLADEVYRLRIKNSHDRKRKIEERKKNLSLHSSSSVCSEEKNKGNGLLSCLGIPQPSKQKIPLEYPFSELYSGSDIILPPPFHTSSQPFIDIPSKFSSSSSSSPPPPVISSSIGCVGWLTKEKEKNGLKKYEDYLKANPEITKDGVPTPKKQKEEMKKEIEIVNKMLDSDRKLINPKSLPPFLLPASCDLFSFRPSQKFIKTELSRFKELQAEQSKRQSKGQSSSRQQVYGKKNGGNMPKSGKVGTSSTGLTASDPHSFLNNAVQEFGDSWFKALNALHQVLLDIIFGKFGEPIRIDQPFEFVSGEIESYLFSEQPMTHIGCSPLAQTESQLKKFNSSTLKESSSVKTFGITDAGNSANYLSDYSSFDTIPTMSHDSSHISSLDISSDIQWRGALLRPQSIPIVQSVAVRMGGIIGVLCIRMLISGSSQIAEILGENVGEFIKNGLMNELFVGNSPEKKALREARNKLFETPKPNPHPSSTFQGSSSVHSTAPAKKDKQDSLSSTWGVPKKHASSITAGSGRQPPSSGRQPPSSGRQPPSSAASSRSRQSASRSTTRFGSGFAYSPRDRGKRSYDKRPSYDNRSRSGHQFNRDGHQFNRDGKRRYSQSSGYR</sequence>
<comment type="caution">
    <text evidence="2">The sequence shown here is derived from an EMBL/GenBank/DDBJ whole genome shotgun (WGS) entry which is preliminary data.</text>
</comment>
<feature type="region of interest" description="Disordered" evidence="1">
    <location>
        <begin position="809"/>
        <end position="850"/>
    </location>
</feature>
<evidence type="ECO:0000313" key="3">
    <source>
        <dbReference type="Proteomes" id="UP001057375"/>
    </source>
</evidence>
<evidence type="ECO:0000256" key="1">
    <source>
        <dbReference type="SAM" id="MobiDB-lite"/>
    </source>
</evidence>